<dbReference type="CDD" id="cd04202">
    <property type="entry name" value="CuRO_D2_2dMcoN_like"/>
    <property type="match status" value="1"/>
</dbReference>
<protein>
    <submittedName>
        <fullName evidence="7">Unannotated protein</fullName>
    </submittedName>
</protein>
<dbReference type="SUPFAM" id="SSF49503">
    <property type="entry name" value="Cupredoxins"/>
    <property type="match status" value="3"/>
</dbReference>
<keyword evidence="4" id="KW-0812">Transmembrane</keyword>
<dbReference type="PANTHER" id="PTHR11709:SF394">
    <property type="entry name" value="FI03373P-RELATED"/>
    <property type="match status" value="1"/>
</dbReference>
<evidence type="ECO:0000256" key="2">
    <source>
        <dbReference type="ARBA" id="ARBA00023002"/>
    </source>
</evidence>
<keyword evidence="4" id="KW-1133">Transmembrane helix</keyword>
<dbReference type="InterPro" id="IPR045087">
    <property type="entry name" value="Cu-oxidase_fam"/>
</dbReference>
<sequence>MSDKPTKNPLIASSDFLFSLMLLAVIAMVVSIGAIGIVSVAKNGGSSSEAAASPSGSTTVDVTLTEFAIAFSPSVVPPGNVVFNVHNAGAAQHNLAAVDLNKRTATLDAGVHVLLDLGKVSTDVNVICEIPGHKDSGMKATLKVSADATAPTDTVPVMTNAQMDSMMEAVVKRFPEKTTGLGGQELAPTMTSDGYKQFDLTAKIVDWEVEGGKVVKGWAYNGQIPGPQLRANVGDKVRIRLKNELTESTSMHLHGIRVPNAMDGVDPITQGVIKPGETFDYEFTATEPAVGMYHSHHNAQVQIPNGLAGSLLIGDWKTSTMKAAGNRLTDSNGKVDQEVVMVLNDAGTIGLSLNGKSFPATAPYTMKIGETMLVHYYNEGLMSHPMHMHQPTGLVVARDGVMLENPFFADTISVAPGERWSVLYTAKDAGVWAWHCHILTHAETPTGMKYMVTALIVS</sequence>
<feature type="domain" description="Plastocyanin-like" evidence="6">
    <location>
        <begin position="205"/>
        <end position="315"/>
    </location>
</feature>
<organism evidence="7">
    <name type="scientific">freshwater metagenome</name>
    <dbReference type="NCBI Taxonomy" id="449393"/>
    <lineage>
        <taxon>unclassified sequences</taxon>
        <taxon>metagenomes</taxon>
        <taxon>ecological metagenomes</taxon>
    </lineage>
</organism>
<evidence type="ECO:0000259" key="5">
    <source>
        <dbReference type="Pfam" id="PF07731"/>
    </source>
</evidence>
<keyword evidence="3" id="KW-0186">Copper</keyword>
<evidence type="ECO:0000313" key="7">
    <source>
        <dbReference type="EMBL" id="CAB4367807.1"/>
    </source>
</evidence>
<dbReference type="AlphaFoldDB" id="A0A6J6AG42"/>
<keyword evidence="4" id="KW-0472">Membrane</keyword>
<keyword evidence="2" id="KW-0560">Oxidoreductase</keyword>
<dbReference type="GO" id="GO:0005507">
    <property type="term" value="F:copper ion binding"/>
    <property type="evidence" value="ECO:0007669"/>
    <property type="project" value="InterPro"/>
</dbReference>
<gene>
    <name evidence="7" type="ORF">UFOPK4179_00597</name>
</gene>
<dbReference type="Gene3D" id="2.60.40.420">
    <property type="entry name" value="Cupredoxins - blue copper proteins"/>
    <property type="match status" value="3"/>
</dbReference>
<feature type="domain" description="Plastocyanin-like" evidence="5">
    <location>
        <begin position="350"/>
        <end position="452"/>
    </location>
</feature>
<feature type="transmembrane region" description="Helical" evidence="4">
    <location>
        <begin position="16"/>
        <end position="38"/>
    </location>
</feature>
<accession>A0A6J6AG42</accession>
<dbReference type="EMBL" id="CAETWZ010000043">
    <property type="protein sequence ID" value="CAB4367807.1"/>
    <property type="molecule type" value="Genomic_DNA"/>
</dbReference>
<reference evidence="7" key="1">
    <citation type="submission" date="2020-05" db="EMBL/GenBank/DDBJ databases">
        <authorList>
            <person name="Chiriac C."/>
            <person name="Salcher M."/>
            <person name="Ghai R."/>
            <person name="Kavagutti S V."/>
        </authorList>
    </citation>
    <scope>NUCLEOTIDE SEQUENCE</scope>
</reference>
<dbReference type="GO" id="GO:0016491">
    <property type="term" value="F:oxidoreductase activity"/>
    <property type="evidence" value="ECO:0007669"/>
    <property type="project" value="UniProtKB-KW"/>
</dbReference>
<dbReference type="PANTHER" id="PTHR11709">
    <property type="entry name" value="MULTI-COPPER OXIDASE"/>
    <property type="match status" value="1"/>
</dbReference>
<evidence type="ECO:0000256" key="4">
    <source>
        <dbReference type="SAM" id="Phobius"/>
    </source>
</evidence>
<dbReference type="Pfam" id="PF07732">
    <property type="entry name" value="Cu-oxidase_3"/>
    <property type="match status" value="1"/>
</dbReference>
<dbReference type="Pfam" id="PF07731">
    <property type="entry name" value="Cu-oxidase_2"/>
    <property type="match status" value="1"/>
</dbReference>
<dbReference type="InterPro" id="IPR011706">
    <property type="entry name" value="Cu-oxidase_C"/>
</dbReference>
<proteinExistence type="predicted"/>
<evidence type="ECO:0000256" key="1">
    <source>
        <dbReference type="ARBA" id="ARBA00022723"/>
    </source>
</evidence>
<keyword evidence="1" id="KW-0479">Metal-binding</keyword>
<evidence type="ECO:0000256" key="3">
    <source>
        <dbReference type="ARBA" id="ARBA00023008"/>
    </source>
</evidence>
<dbReference type="InterPro" id="IPR011707">
    <property type="entry name" value="Cu-oxidase-like_N"/>
</dbReference>
<name>A0A6J6AG42_9ZZZZ</name>
<evidence type="ECO:0000259" key="6">
    <source>
        <dbReference type="Pfam" id="PF07732"/>
    </source>
</evidence>
<dbReference type="InterPro" id="IPR008972">
    <property type="entry name" value="Cupredoxin"/>
</dbReference>